<evidence type="ECO:0000256" key="6">
    <source>
        <dbReference type="ARBA" id="ARBA00013147"/>
    </source>
</evidence>
<comment type="pathway">
    <text evidence="3">Amino-acid biosynthesis; L-phenylalanine biosynthesis; phenylpyruvate from prephenate: step 1/1.</text>
</comment>
<dbReference type="Gene3D" id="3.40.190.10">
    <property type="entry name" value="Periplasmic binding protein-like II"/>
    <property type="match status" value="2"/>
</dbReference>
<dbReference type="PROSITE" id="PS00857">
    <property type="entry name" value="PREPHENATE_DEHYDR_1"/>
    <property type="match status" value="1"/>
</dbReference>
<dbReference type="PANTHER" id="PTHR21022">
    <property type="entry name" value="PREPHENATE DEHYDRATASE P PROTEIN"/>
    <property type="match status" value="1"/>
</dbReference>
<evidence type="ECO:0000256" key="8">
    <source>
        <dbReference type="ARBA" id="ARBA00022605"/>
    </source>
</evidence>
<dbReference type="SUPFAM" id="SSF53850">
    <property type="entry name" value="Periplasmic binding protein-like II"/>
    <property type="match status" value="1"/>
</dbReference>
<protein>
    <recommendedName>
        <fullName evidence="7">Bifunctional chorismate mutase/prephenate dehydratase</fullName>
        <ecNumber evidence="6">4.2.1.51</ecNumber>
        <ecNumber evidence="5">5.4.99.5</ecNumber>
    </recommendedName>
    <alternativeName>
        <fullName evidence="13">Chorismate mutase-prephenate dehydratase</fullName>
    </alternativeName>
    <alternativeName>
        <fullName evidence="12">p-protein</fullName>
    </alternativeName>
</protein>
<comment type="catalytic activity">
    <reaction evidence="14">
        <text>prephenate + H(+) = 3-phenylpyruvate + CO2 + H2O</text>
        <dbReference type="Rhea" id="RHEA:21648"/>
        <dbReference type="ChEBI" id="CHEBI:15377"/>
        <dbReference type="ChEBI" id="CHEBI:15378"/>
        <dbReference type="ChEBI" id="CHEBI:16526"/>
        <dbReference type="ChEBI" id="CHEBI:18005"/>
        <dbReference type="ChEBI" id="CHEBI:29934"/>
        <dbReference type="EC" id="4.2.1.51"/>
    </reaction>
</comment>
<proteinExistence type="predicted"/>
<dbReference type="NCBIfam" id="NF008865">
    <property type="entry name" value="PRK11898.1"/>
    <property type="match status" value="1"/>
</dbReference>
<evidence type="ECO:0000256" key="2">
    <source>
        <dbReference type="ARBA" id="ARBA00002364"/>
    </source>
</evidence>
<dbReference type="PROSITE" id="PS51671">
    <property type="entry name" value="ACT"/>
    <property type="match status" value="1"/>
</dbReference>
<evidence type="ECO:0000256" key="5">
    <source>
        <dbReference type="ARBA" id="ARBA00012404"/>
    </source>
</evidence>
<comment type="catalytic activity">
    <reaction evidence="1">
        <text>chorismate = prephenate</text>
        <dbReference type="Rhea" id="RHEA:13897"/>
        <dbReference type="ChEBI" id="CHEBI:29748"/>
        <dbReference type="ChEBI" id="CHEBI:29934"/>
        <dbReference type="EC" id="5.4.99.5"/>
    </reaction>
</comment>
<dbReference type="InterPro" id="IPR018528">
    <property type="entry name" value="Preph_deHydtase_CS"/>
</dbReference>
<evidence type="ECO:0000256" key="11">
    <source>
        <dbReference type="ARBA" id="ARBA00023239"/>
    </source>
</evidence>
<evidence type="ECO:0000313" key="19">
    <source>
        <dbReference type="Proteomes" id="UP001155027"/>
    </source>
</evidence>
<evidence type="ECO:0000256" key="15">
    <source>
        <dbReference type="PIRSR" id="PIRSR001500-2"/>
    </source>
</evidence>
<evidence type="ECO:0000256" key="14">
    <source>
        <dbReference type="ARBA" id="ARBA00047848"/>
    </source>
</evidence>
<dbReference type="RefSeq" id="WP_259079250.1">
    <property type="nucleotide sequence ID" value="NZ_JANUAU010000001.1"/>
</dbReference>
<dbReference type="InterPro" id="IPR008242">
    <property type="entry name" value="Chor_mutase/pphenate_deHydtase"/>
</dbReference>
<keyword evidence="9" id="KW-0057">Aromatic amino acid biosynthesis</keyword>
<dbReference type="CDD" id="cd04905">
    <property type="entry name" value="ACT_CM-PDT"/>
    <property type="match status" value="1"/>
</dbReference>
<evidence type="ECO:0000256" key="12">
    <source>
        <dbReference type="ARBA" id="ARBA00031175"/>
    </source>
</evidence>
<sequence length="286" mass="30755">MAPHVAFQGEPGAFSEEAVRCVFDAAEMHPSATFEDVFEAVEGGAVGRAVVPIENAVFGSVRVNYDHLRTHAVTIIGELQLRIHHCLMAPEGATIDGLEVVRSHQQALGQCRDWLRAHVPGATPEATPDTAGAARVVAETGAPTTAAVASRRAAERYGLEVLAEGLQDNEQNFTRFLVLAPADTDAPPVGAGEPKTSITFVLQDNVPGALFKSLAVFALRELDLAKIESRPLVGQPGRYRFYLDVHGDLEDEAVARALDHLREITMELQVLGSYPRGATYPEGADR</sequence>
<feature type="domain" description="Prephenate dehydratase" evidence="16">
    <location>
        <begin position="4"/>
        <end position="181"/>
    </location>
</feature>
<evidence type="ECO:0000256" key="10">
    <source>
        <dbReference type="ARBA" id="ARBA00023222"/>
    </source>
</evidence>
<dbReference type="GO" id="GO:0004106">
    <property type="term" value="F:chorismate mutase activity"/>
    <property type="evidence" value="ECO:0007669"/>
    <property type="project" value="UniProtKB-EC"/>
</dbReference>
<dbReference type="FunFam" id="3.40.190.10:FF:000034">
    <property type="entry name" value="Chorismate mutase/prephenate dehydratase"/>
    <property type="match status" value="1"/>
</dbReference>
<dbReference type="Gene3D" id="3.30.70.260">
    <property type="match status" value="1"/>
</dbReference>
<accession>A0A9X2TCW8</accession>
<keyword evidence="11 18" id="KW-0456">Lyase</keyword>
<organism evidence="18 19">
    <name type="scientific">Salinibacter ruber</name>
    <dbReference type="NCBI Taxonomy" id="146919"/>
    <lineage>
        <taxon>Bacteria</taxon>
        <taxon>Pseudomonadati</taxon>
        <taxon>Rhodothermota</taxon>
        <taxon>Rhodothermia</taxon>
        <taxon>Rhodothermales</taxon>
        <taxon>Salinibacteraceae</taxon>
        <taxon>Salinibacter</taxon>
    </lineage>
</organism>
<dbReference type="EC" id="4.2.1.51" evidence="6"/>
<evidence type="ECO:0000256" key="9">
    <source>
        <dbReference type="ARBA" id="ARBA00023141"/>
    </source>
</evidence>
<dbReference type="PANTHER" id="PTHR21022:SF19">
    <property type="entry name" value="PREPHENATE DEHYDRATASE-RELATED"/>
    <property type="match status" value="1"/>
</dbReference>
<evidence type="ECO:0000313" key="18">
    <source>
        <dbReference type="EMBL" id="MCS3676424.1"/>
    </source>
</evidence>
<evidence type="ECO:0000256" key="1">
    <source>
        <dbReference type="ARBA" id="ARBA00000824"/>
    </source>
</evidence>
<dbReference type="InterPro" id="IPR002912">
    <property type="entry name" value="ACT_dom"/>
</dbReference>
<evidence type="ECO:0000259" key="17">
    <source>
        <dbReference type="PROSITE" id="PS51671"/>
    </source>
</evidence>
<dbReference type="GO" id="GO:0005737">
    <property type="term" value="C:cytoplasm"/>
    <property type="evidence" value="ECO:0007669"/>
    <property type="project" value="TreeGrafter"/>
</dbReference>
<name>A0A9X2TCW8_9BACT</name>
<dbReference type="GO" id="GO:0009094">
    <property type="term" value="P:L-phenylalanine biosynthetic process"/>
    <property type="evidence" value="ECO:0007669"/>
    <property type="project" value="UniProtKB-KW"/>
</dbReference>
<dbReference type="SUPFAM" id="SSF55021">
    <property type="entry name" value="ACT-like"/>
    <property type="match status" value="1"/>
</dbReference>
<keyword evidence="10" id="KW-0584">Phenylalanine biosynthesis</keyword>
<keyword evidence="8" id="KW-0028">Amino-acid biosynthesis</keyword>
<comment type="function">
    <text evidence="2">Catalyzes the Claisen rearrangement of chorismate to prephenate and the decarboxylation/dehydration of prephenate to phenylpyruvate.</text>
</comment>
<dbReference type="EMBL" id="JANUAU010000001">
    <property type="protein sequence ID" value="MCS3676424.1"/>
    <property type="molecule type" value="Genomic_DNA"/>
</dbReference>
<reference evidence="18" key="1">
    <citation type="submission" date="2022-08" db="EMBL/GenBank/DDBJ databases">
        <title>Genomic Encyclopedia of Type Strains, Phase V (KMG-V): Genome sequencing to study the core and pangenomes of soil and plant-associated prokaryotes.</title>
        <authorList>
            <person name="Whitman W."/>
        </authorList>
    </citation>
    <scope>NUCLEOTIDE SEQUENCE</scope>
    <source>
        <strain evidence="18">0</strain>
    </source>
</reference>
<dbReference type="InterPro" id="IPR045865">
    <property type="entry name" value="ACT-like_dom_sf"/>
</dbReference>
<evidence type="ECO:0000256" key="13">
    <source>
        <dbReference type="ARBA" id="ARBA00031520"/>
    </source>
</evidence>
<dbReference type="PROSITE" id="PS51171">
    <property type="entry name" value="PREPHENATE_DEHYDR_3"/>
    <property type="match status" value="1"/>
</dbReference>
<comment type="caution">
    <text evidence="18">The sequence shown here is derived from an EMBL/GenBank/DDBJ whole genome shotgun (WGS) entry which is preliminary data.</text>
</comment>
<dbReference type="PIRSF" id="PIRSF001500">
    <property type="entry name" value="Chor_mut_pdt_Ppr"/>
    <property type="match status" value="1"/>
</dbReference>
<dbReference type="Pfam" id="PF00800">
    <property type="entry name" value="PDT"/>
    <property type="match status" value="1"/>
</dbReference>
<dbReference type="EC" id="5.4.99.5" evidence="5"/>
<dbReference type="Proteomes" id="UP001155027">
    <property type="component" value="Unassembled WGS sequence"/>
</dbReference>
<dbReference type="CDD" id="cd13631">
    <property type="entry name" value="PBP2_Ct-PDT_like"/>
    <property type="match status" value="1"/>
</dbReference>
<evidence type="ECO:0000256" key="7">
    <source>
        <dbReference type="ARBA" id="ARBA00014401"/>
    </source>
</evidence>
<gene>
    <name evidence="18" type="ORF">GGP71_000320</name>
</gene>
<dbReference type="AlphaFoldDB" id="A0A9X2TCW8"/>
<evidence type="ECO:0000256" key="3">
    <source>
        <dbReference type="ARBA" id="ARBA00004741"/>
    </source>
</evidence>
<evidence type="ECO:0000256" key="4">
    <source>
        <dbReference type="ARBA" id="ARBA00004817"/>
    </source>
</evidence>
<evidence type="ECO:0000259" key="16">
    <source>
        <dbReference type="PROSITE" id="PS51171"/>
    </source>
</evidence>
<dbReference type="InterPro" id="IPR001086">
    <property type="entry name" value="Preph_deHydtase"/>
</dbReference>
<dbReference type="GO" id="GO:0004664">
    <property type="term" value="F:prephenate dehydratase activity"/>
    <property type="evidence" value="ECO:0007669"/>
    <property type="project" value="UniProtKB-EC"/>
</dbReference>
<feature type="domain" description="ACT" evidence="17">
    <location>
        <begin position="198"/>
        <end position="275"/>
    </location>
</feature>
<feature type="site" description="Essential for prephenate dehydratase activity" evidence="15">
    <location>
        <position position="174"/>
    </location>
</feature>
<comment type="pathway">
    <text evidence="4">Metabolic intermediate biosynthesis; prephenate biosynthesis; prephenate from chorismate: step 1/1.</text>
</comment>